<reference evidence="1 2" key="1">
    <citation type="submission" date="2018-06" db="EMBL/GenBank/DDBJ databases">
        <title>Genome analysis of cellulolytic fungus Trichoderma lentiforme CFAM-422.</title>
        <authorList>
            <person name="Steindorff A.S."/>
            <person name="Formighieri E.F."/>
            <person name="Midorikawa G.E.O."/>
            <person name="Tamietti M.S."/>
            <person name="Ramos E.Z."/>
            <person name="Silva A.S."/>
            <person name="Bon E.P.S."/>
            <person name="Mendes T.D."/>
            <person name="Damaso M.C.T."/>
            <person name="Favaro L.C.L."/>
        </authorList>
    </citation>
    <scope>NUCLEOTIDE SEQUENCE [LARGE SCALE GENOMIC DNA]</scope>
    <source>
        <strain evidence="1 2">CFAM-422</strain>
    </source>
</reference>
<organism evidence="1 2">
    <name type="scientific">Trichoderma lentiforme</name>
    <dbReference type="NCBI Taxonomy" id="1567552"/>
    <lineage>
        <taxon>Eukaryota</taxon>
        <taxon>Fungi</taxon>
        <taxon>Dikarya</taxon>
        <taxon>Ascomycota</taxon>
        <taxon>Pezizomycotina</taxon>
        <taxon>Sordariomycetes</taxon>
        <taxon>Hypocreomycetidae</taxon>
        <taxon>Hypocreales</taxon>
        <taxon>Hypocreaceae</taxon>
        <taxon>Trichoderma</taxon>
    </lineage>
</organism>
<protein>
    <submittedName>
        <fullName evidence="1">Uncharacterized protein</fullName>
    </submittedName>
</protein>
<dbReference type="InterPro" id="IPR046336">
    <property type="entry name" value="Lon_prtase_N_sf"/>
</dbReference>
<name>A0A9P4XHR5_9HYPO</name>
<sequence>MSSQKLVRNQALSTIVGELYKDQLGEHMRRQLASFTRAWNNLPIVMWRKMVAPNTTMQLDNFTTGTTGHLQSVRKTLQKAMQQPQRILGIILIMDNPHGLPSHARDPYDKVSQVGVLAHIRHAQWLGEDCRVVVDGISRFTYANLILSDGIMTTNTEPFVDTAWVSVIPARPIDGIPPPSLNTMYQLACLSVQGQLGYAYGFVSEMMVHPE</sequence>
<evidence type="ECO:0000313" key="1">
    <source>
        <dbReference type="EMBL" id="KAF3072835.1"/>
    </source>
</evidence>
<dbReference type="Proteomes" id="UP000801864">
    <property type="component" value="Unassembled WGS sequence"/>
</dbReference>
<accession>A0A9P4XHR5</accession>
<evidence type="ECO:0000313" key="2">
    <source>
        <dbReference type="Proteomes" id="UP000801864"/>
    </source>
</evidence>
<proteinExistence type="predicted"/>
<keyword evidence="2" id="KW-1185">Reference proteome</keyword>
<dbReference type="AlphaFoldDB" id="A0A9P4XHR5"/>
<comment type="caution">
    <text evidence="1">The sequence shown here is derived from an EMBL/GenBank/DDBJ whole genome shotgun (WGS) entry which is preliminary data.</text>
</comment>
<dbReference type="EMBL" id="QLNT01000007">
    <property type="protein sequence ID" value="KAF3072835.1"/>
    <property type="molecule type" value="Genomic_DNA"/>
</dbReference>
<gene>
    <name evidence="1" type="ORF">CFAM422_004722</name>
</gene>
<dbReference type="Gene3D" id="2.30.130.40">
    <property type="entry name" value="LON domain-like"/>
    <property type="match status" value="1"/>
</dbReference>